<sequence>MDILNKMNQSHFFSNSENIIIKHLLDNPNDIINATTKDIAQKTFTSPSTVVRLAQKLGFQGYNDFKIEFLSAVRASEAPLLAVDANFPFKKDNSIPEISSNLSLLITDAIKETDSLVDEAIYEKAIELLDKAKFIDIYGSGVNQHLAYNFMLDMRRINKEVSIAENHQELMVRSTNSNPERASLIISYTGETKEIIEYCQVLKQTGSPMICITSVGHNSISDLCDLTLKIVTREKMFSKISTFSSRVSILMILDILYAGLFARNYDQNIEQTIQRKMRATDFRSKVRPLVEDV</sequence>
<dbReference type="InterPro" id="IPR047640">
    <property type="entry name" value="RpiR-like"/>
</dbReference>
<dbReference type="Proteomes" id="UP000664601">
    <property type="component" value="Unassembled WGS sequence"/>
</dbReference>
<dbReference type="PROSITE" id="PS51464">
    <property type="entry name" value="SIS"/>
    <property type="match status" value="1"/>
</dbReference>
<keyword evidence="3" id="KW-0804">Transcription</keyword>
<dbReference type="EMBL" id="JAFREM010000014">
    <property type="protein sequence ID" value="MBO1306286.1"/>
    <property type="molecule type" value="Genomic_DNA"/>
</dbReference>
<dbReference type="RefSeq" id="WP_207673220.1">
    <property type="nucleotide sequence ID" value="NZ_JAFREM010000014.1"/>
</dbReference>
<evidence type="ECO:0000256" key="1">
    <source>
        <dbReference type="ARBA" id="ARBA00023015"/>
    </source>
</evidence>
<evidence type="ECO:0000259" key="5">
    <source>
        <dbReference type="PROSITE" id="PS51464"/>
    </source>
</evidence>
<dbReference type="SUPFAM" id="SSF46689">
    <property type="entry name" value="Homeodomain-like"/>
    <property type="match status" value="1"/>
</dbReference>
<dbReference type="Gene3D" id="3.40.50.10490">
    <property type="entry name" value="Glucose-6-phosphate isomerase like protein, domain 1"/>
    <property type="match status" value="1"/>
</dbReference>
<feature type="domain" description="HTH rpiR-type" evidence="4">
    <location>
        <begin position="1"/>
        <end position="76"/>
    </location>
</feature>
<evidence type="ECO:0000256" key="3">
    <source>
        <dbReference type="ARBA" id="ARBA00023163"/>
    </source>
</evidence>
<protein>
    <submittedName>
        <fullName evidence="6">MurR/RpiR family transcriptional regulator</fullName>
    </submittedName>
</protein>
<keyword evidence="2" id="KW-0238">DNA-binding</keyword>
<dbReference type="InterPro" id="IPR046348">
    <property type="entry name" value="SIS_dom_sf"/>
</dbReference>
<evidence type="ECO:0000259" key="4">
    <source>
        <dbReference type="PROSITE" id="PS51071"/>
    </source>
</evidence>
<gene>
    <name evidence="6" type="ORF">JZO70_08950</name>
</gene>
<dbReference type="PANTHER" id="PTHR30514">
    <property type="entry name" value="GLUCOKINASE"/>
    <property type="match status" value="1"/>
</dbReference>
<comment type="caution">
    <text evidence="6">The sequence shown here is derived from an EMBL/GenBank/DDBJ whole genome shotgun (WGS) entry which is preliminary data.</text>
</comment>
<dbReference type="CDD" id="cd05013">
    <property type="entry name" value="SIS_RpiR"/>
    <property type="match status" value="1"/>
</dbReference>
<accession>A0ABS3LC34</accession>
<keyword evidence="1" id="KW-0805">Transcription regulation</keyword>
<dbReference type="InterPro" id="IPR036388">
    <property type="entry name" value="WH-like_DNA-bd_sf"/>
</dbReference>
<dbReference type="SUPFAM" id="SSF53697">
    <property type="entry name" value="SIS domain"/>
    <property type="match status" value="1"/>
</dbReference>
<evidence type="ECO:0000256" key="2">
    <source>
        <dbReference type="ARBA" id="ARBA00023125"/>
    </source>
</evidence>
<dbReference type="Pfam" id="PF01380">
    <property type="entry name" value="SIS"/>
    <property type="match status" value="1"/>
</dbReference>
<evidence type="ECO:0000313" key="6">
    <source>
        <dbReference type="EMBL" id="MBO1306286.1"/>
    </source>
</evidence>
<dbReference type="InterPro" id="IPR035472">
    <property type="entry name" value="RpiR-like_SIS"/>
</dbReference>
<dbReference type="InterPro" id="IPR000281">
    <property type="entry name" value="HTH_RpiR"/>
</dbReference>
<reference evidence="6 7" key="1">
    <citation type="submission" date="2021-03" db="EMBL/GenBank/DDBJ databases">
        <title>Enterococcal diversity collection.</title>
        <authorList>
            <person name="Gilmore M.S."/>
            <person name="Schwartzman J."/>
            <person name="Van Tyne D."/>
            <person name="Martin M."/>
            <person name="Earl A.M."/>
            <person name="Manson A.L."/>
            <person name="Straub T."/>
            <person name="Salamzade R."/>
            <person name="Saavedra J."/>
            <person name="Lebreton F."/>
            <person name="Prichula J."/>
            <person name="Schaufler K."/>
            <person name="Gaca A."/>
            <person name="Sgardioli B."/>
            <person name="Wagenaar J."/>
            <person name="Strong T."/>
        </authorList>
    </citation>
    <scope>NUCLEOTIDE SEQUENCE [LARGE SCALE GENOMIC DNA]</scope>
    <source>
        <strain evidence="6 7">669A</strain>
    </source>
</reference>
<name>A0ABS3LC34_9ENTE</name>
<feature type="domain" description="SIS" evidence="5">
    <location>
        <begin position="125"/>
        <end position="266"/>
    </location>
</feature>
<dbReference type="PROSITE" id="PS51071">
    <property type="entry name" value="HTH_RPIR"/>
    <property type="match status" value="1"/>
</dbReference>
<keyword evidence="7" id="KW-1185">Reference proteome</keyword>
<evidence type="ECO:0000313" key="7">
    <source>
        <dbReference type="Proteomes" id="UP000664601"/>
    </source>
</evidence>
<dbReference type="Pfam" id="PF01418">
    <property type="entry name" value="HTH_6"/>
    <property type="match status" value="1"/>
</dbReference>
<dbReference type="Gene3D" id="1.10.10.10">
    <property type="entry name" value="Winged helix-like DNA-binding domain superfamily/Winged helix DNA-binding domain"/>
    <property type="match status" value="1"/>
</dbReference>
<proteinExistence type="predicted"/>
<dbReference type="InterPro" id="IPR001347">
    <property type="entry name" value="SIS_dom"/>
</dbReference>
<organism evidence="6 7">
    <name type="scientific">Candidatus Enterococcus moelleringii</name>
    <dbReference type="NCBI Taxonomy" id="2815325"/>
    <lineage>
        <taxon>Bacteria</taxon>
        <taxon>Bacillati</taxon>
        <taxon>Bacillota</taxon>
        <taxon>Bacilli</taxon>
        <taxon>Lactobacillales</taxon>
        <taxon>Enterococcaceae</taxon>
        <taxon>Enterococcus</taxon>
    </lineage>
</organism>
<dbReference type="PANTHER" id="PTHR30514:SF1">
    <property type="entry name" value="HTH-TYPE TRANSCRIPTIONAL REGULATOR HEXR-RELATED"/>
    <property type="match status" value="1"/>
</dbReference>
<dbReference type="InterPro" id="IPR009057">
    <property type="entry name" value="Homeodomain-like_sf"/>
</dbReference>